<evidence type="ECO:0000313" key="2">
    <source>
        <dbReference type="Proteomes" id="UP001055811"/>
    </source>
</evidence>
<name>A0ACB9BQL3_CICIN</name>
<reference evidence="1 2" key="2">
    <citation type="journal article" date="2022" name="Mol. Ecol. Resour.">
        <title>The genomes of chicory, endive, great burdock and yacon provide insights into Asteraceae paleo-polyploidization history and plant inulin production.</title>
        <authorList>
            <person name="Fan W."/>
            <person name="Wang S."/>
            <person name="Wang H."/>
            <person name="Wang A."/>
            <person name="Jiang F."/>
            <person name="Liu H."/>
            <person name="Zhao H."/>
            <person name="Xu D."/>
            <person name="Zhang Y."/>
        </authorList>
    </citation>
    <scope>NUCLEOTIDE SEQUENCE [LARGE SCALE GENOMIC DNA]</scope>
    <source>
        <strain evidence="2">cv. Punajuju</strain>
        <tissue evidence="1">Leaves</tissue>
    </source>
</reference>
<protein>
    <submittedName>
        <fullName evidence="1">Uncharacterized protein</fullName>
    </submittedName>
</protein>
<keyword evidence="2" id="KW-1185">Reference proteome</keyword>
<gene>
    <name evidence="1" type="ORF">L2E82_36088</name>
</gene>
<reference evidence="2" key="1">
    <citation type="journal article" date="2022" name="Mol. Ecol. Resour.">
        <title>The genomes of chicory, endive, great burdock and yacon provide insights into Asteraceae palaeo-polyploidization history and plant inulin production.</title>
        <authorList>
            <person name="Fan W."/>
            <person name="Wang S."/>
            <person name="Wang H."/>
            <person name="Wang A."/>
            <person name="Jiang F."/>
            <person name="Liu H."/>
            <person name="Zhao H."/>
            <person name="Xu D."/>
            <person name="Zhang Y."/>
        </authorList>
    </citation>
    <scope>NUCLEOTIDE SEQUENCE [LARGE SCALE GENOMIC DNA]</scope>
    <source>
        <strain evidence="2">cv. Punajuju</strain>
    </source>
</reference>
<sequence>MLVERGALDAGEHDGIDGDNCGTDYKELAGGQRRQRPVVVVVDQIVIGGRGRLGFVWEGRESVEKHHLRLRLGCVQWITRSGGGCIPHAETSWRTWAVEKKSEAEDG</sequence>
<organism evidence="1 2">
    <name type="scientific">Cichorium intybus</name>
    <name type="common">Chicory</name>
    <dbReference type="NCBI Taxonomy" id="13427"/>
    <lineage>
        <taxon>Eukaryota</taxon>
        <taxon>Viridiplantae</taxon>
        <taxon>Streptophyta</taxon>
        <taxon>Embryophyta</taxon>
        <taxon>Tracheophyta</taxon>
        <taxon>Spermatophyta</taxon>
        <taxon>Magnoliopsida</taxon>
        <taxon>eudicotyledons</taxon>
        <taxon>Gunneridae</taxon>
        <taxon>Pentapetalae</taxon>
        <taxon>asterids</taxon>
        <taxon>campanulids</taxon>
        <taxon>Asterales</taxon>
        <taxon>Asteraceae</taxon>
        <taxon>Cichorioideae</taxon>
        <taxon>Cichorieae</taxon>
        <taxon>Cichoriinae</taxon>
        <taxon>Cichorium</taxon>
    </lineage>
</organism>
<proteinExistence type="predicted"/>
<comment type="caution">
    <text evidence="1">The sequence shown here is derived from an EMBL/GenBank/DDBJ whole genome shotgun (WGS) entry which is preliminary data.</text>
</comment>
<dbReference type="Proteomes" id="UP001055811">
    <property type="component" value="Linkage Group LG06"/>
</dbReference>
<dbReference type="EMBL" id="CM042014">
    <property type="protein sequence ID" value="KAI3724316.1"/>
    <property type="molecule type" value="Genomic_DNA"/>
</dbReference>
<accession>A0ACB9BQL3</accession>
<evidence type="ECO:0000313" key="1">
    <source>
        <dbReference type="EMBL" id="KAI3724316.1"/>
    </source>
</evidence>